<dbReference type="EMBL" id="CM055094">
    <property type="protein sequence ID" value="KAJ7563162.1"/>
    <property type="molecule type" value="Genomic_DNA"/>
</dbReference>
<comment type="caution">
    <text evidence="1">The sequence shown here is derived from an EMBL/GenBank/DDBJ whole genome shotgun (WGS) entry which is preliminary data.</text>
</comment>
<evidence type="ECO:0000313" key="2">
    <source>
        <dbReference type="Proteomes" id="UP001162992"/>
    </source>
</evidence>
<dbReference type="Proteomes" id="UP001162992">
    <property type="component" value="Chromosome 3"/>
</dbReference>
<proteinExistence type="predicted"/>
<accession>A0ACC2EA59</accession>
<protein>
    <submittedName>
        <fullName evidence="1">Uncharacterized protein</fullName>
    </submittedName>
</protein>
<reference evidence="2" key="1">
    <citation type="journal article" date="2024" name="Proc. Natl. Acad. Sci. U.S.A.">
        <title>Extraordinary preservation of gene collinearity over three hundred million years revealed in homosporous lycophytes.</title>
        <authorList>
            <person name="Li C."/>
            <person name="Wickell D."/>
            <person name="Kuo L.Y."/>
            <person name="Chen X."/>
            <person name="Nie B."/>
            <person name="Liao X."/>
            <person name="Peng D."/>
            <person name="Ji J."/>
            <person name="Jenkins J."/>
            <person name="Williams M."/>
            <person name="Shu S."/>
            <person name="Plott C."/>
            <person name="Barry K."/>
            <person name="Rajasekar S."/>
            <person name="Grimwood J."/>
            <person name="Han X."/>
            <person name="Sun S."/>
            <person name="Hou Z."/>
            <person name="He W."/>
            <person name="Dai G."/>
            <person name="Sun C."/>
            <person name="Schmutz J."/>
            <person name="Leebens-Mack J.H."/>
            <person name="Li F.W."/>
            <person name="Wang L."/>
        </authorList>
    </citation>
    <scope>NUCLEOTIDE SEQUENCE [LARGE SCALE GENOMIC DNA]</scope>
    <source>
        <strain evidence="2">cv. PW_Plant_1</strain>
    </source>
</reference>
<evidence type="ECO:0000313" key="1">
    <source>
        <dbReference type="EMBL" id="KAJ7563162.1"/>
    </source>
</evidence>
<name>A0ACC2EA59_DIPCM</name>
<gene>
    <name evidence="1" type="ORF">O6H91_03G098700</name>
</gene>
<keyword evidence="2" id="KW-1185">Reference proteome</keyword>
<sequence length="705" mass="74725">MYFPFRHDANYKESSLINSTPTSLDSGSVGGRPFTAFSAQSGSTPVFHHGGNLQGLHNVQGSYNMQTPNSLSSRNSGLASVSSSGVHQPSGTLPTGRFAANNLPIGLSQLSQGGLHGHNTMSNRANISLIGSHPLSSGMNGSGVSGPPGTVTISNRGSLAGLGVSLSQMGSTGTRIPTSGSAIASGGGPGGNLNRALNAGSGLSVPTLGGSRGNMGPVNSGGGLGLQGQGRPMSPMLQQTTNMSSSMYNSSSDLMAIISSRANLGQISANGQLSNVGMSNDGSSNDGVAFDINDFPLLSNRPTSGGGLQGPVAGFRKQGVSINSIGQQNQEFSIQNEDFPALPGFKGGSVDINSELHHKERQHESALSSLQQQHFTQMGRSAGFPLGVSFLSHRQQQQQHHQLASGSSTIASGSLTLADSSDSSHLHTGSADAFHPHGLSAAYHSQVHAAGPAASGMSAVGLRTGGPTVVPSGLSSYDQLIHQYDQHQQPHFRVGALQQQQQQQLGTVGPPSRDLALRAMQDTQVSADRFGLLGLLSVIRMTDADLTTLALGTDLTTLGLNLNSRENLYKTFASPWADGPIKGEPEFILPQCYMLKISPELQPGNFAKFQQDTLFYIFYSMPNDVAQLYAAYELCKRGWFYHKVHQMWLTRVPNTEPLVKTSAYERGSYYIFDPNTWETGRKENFVLQYELLEKQPQLPSELQQI</sequence>
<organism evidence="1 2">
    <name type="scientific">Diphasiastrum complanatum</name>
    <name type="common">Issler's clubmoss</name>
    <name type="synonym">Lycopodium complanatum</name>
    <dbReference type="NCBI Taxonomy" id="34168"/>
    <lineage>
        <taxon>Eukaryota</taxon>
        <taxon>Viridiplantae</taxon>
        <taxon>Streptophyta</taxon>
        <taxon>Embryophyta</taxon>
        <taxon>Tracheophyta</taxon>
        <taxon>Lycopodiopsida</taxon>
        <taxon>Lycopodiales</taxon>
        <taxon>Lycopodiaceae</taxon>
        <taxon>Lycopodioideae</taxon>
        <taxon>Diphasiastrum</taxon>
    </lineage>
</organism>